<dbReference type="PANTHER" id="PTHR43155:SF1">
    <property type="entry name" value="3'3'-CGAMP-SPECIFIC PHOSPHODIESTERASE 1"/>
    <property type="match status" value="1"/>
</dbReference>
<dbReference type="GO" id="GO:0016740">
    <property type="term" value="F:transferase activity"/>
    <property type="evidence" value="ECO:0007669"/>
    <property type="project" value="UniProtKB-KW"/>
</dbReference>
<gene>
    <name evidence="2" type="ORF">BCF53_11247</name>
</gene>
<dbReference type="InterPro" id="IPR006674">
    <property type="entry name" value="HD_domain"/>
</dbReference>
<comment type="caution">
    <text evidence="2">The sequence shown here is derived from an EMBL/GenBank/DDBJ whole genome shotgun (WGS) entry which is preliminary data.</text>
</comment>
<dbReference type="SUPFAM" id="SSF109604">
    <property type="entry name" value="HD-domain/PDEase-like"/>
    <property type="match status" value="2"/>
</dbReference>
<sequence length="422" mass="47680">MDTQSRIRINLREVVAAIETTVSLVGMDDTNHGKRVAYIACQLGHALGFSQSDVDFLYDFGMLHDIGVSTEAEHRNLVANFDWGESGLHCEVGYQLLQGFHPLAHLALPVLYHHTAWVELERMNVRPREALMANLVYLADRIDVLSAEHYGDDILIARHQVAELIQLKSGSYFKPEYVEVFKRVAQSESFWLALESRHICRYTWDMNRVTIHSTLTIGQLKQLAMIIAYIVDQKSKFTAQHSIKVAEVARFLAELFGMTETQCDKIEIAGLLHDIGKLHTPDAILNKPGPLDEHERAVMNQHSFETYEILRHISGIEDIAMWAAFHHEGVNGHGYPFHPTELELSTEARIVAVADVFQALVQDRPYRRRMQPQEIRKLLLQKAEAGSLDASIVRLALSNMDHCYNVALGAADASGQYDISFA</sequence>
<feature type="domain" description="HD-GYP" evidence="1">
    <location>
        <begin position="216"/>
        <end position="412"/>
    </location>
</feature>
<organism evidence="2 3">
    <name type="scientific">Reinekea marinisedimentorum</name>
    <dbReference type="NCBI Taxonomy" id="230495"/>
    <lineage>
        <taxon>Bacteria</taxon>
        <taxon>Pseudomonadati</taxon>
        <taxon>Pseudomonadota</taxon>
        <taxon>Gammaproteobacteria</taxon>
        <taxon>Oceanospirillales</taxon>
        <taxon>Saccharospirillaceae</taxon>
        <taxon>Reinekea</taxon>
    </lineage>
</organism>
<dbReference type="GO" id="GO:0008081">
    <property type="term" value="F:phosphoric diester hydrolase activity"/>
    <property type="evidence" value="ECO:0007669"/>
    <property type="project" value="UniProtKB-ARBA"/>
</dbReference>
<keyword evidence="2" id="KW-0808">Transferase</keyword>
<dbReference type="Proteomes" id="UP000295793">
    <property type="component" value="Unassembled WGS sequence"/>
</dbReference>
<name>A0A4R3I2G1_9GAMM</name>
<dbReference type="SMART" id="SM00471">
    <property type="entry name" value="HDc"/>
    <property type="match status" value="2"/>
</dbReference>
<dbReference type="Pfam" id="PF13487">
    <property type="entry name" value="HD_5"/>
    <property type="match status" value="1"/>
</dbReference>
<reference evidence="2 3" key="1">
    <citation type="submission" date="2019-03" db="EMBL/GenBank/DDBJ databases">
        <title>Genomic Encyclopedia of Archaeal and Bacterial Type Strains, Phase II (KMG-II): from individual species to whole genera.</title>
        <authorList>
            <person name="Goeker M."/>
        </authorList>
    </citation>
    <scope>NUCLEOTIDE SEQUENCE [LARGE SCALE GENOMIC DNA]</scope>
    <source>
        <strain evidence="2 3">DSM 15388</strain>
    </source>
</reference>
<dbReference type="PANTHER" id="PTHR43155">
    <property type="entry name" value="CYCLIC DI-GMP PHOSPHODIESTERASE PA4108-RELATED"/>
    <property type="match status" value="1"/>
</dbReference>
<dbReference type="CDD" id="cd00077">
    <property type="entry name" value="HDc"/>
    <property type="match status" value="2"/>
</dbReference>
<accession>A0A4R3I2G1</accession>
<dbReference type="Pfam" id="PF01966">
    <property type="entry name" value="HD"/>
    <property type="match status" value="1"/>
</dbReference>
<dbReference type="InterPro" id="IPR003607">
    <property type="entry name" value="HD/PDEase_dom"/>
</dbReference>
<protein>
    <submittedName>
        <fullName evidence="2">Putative nucleotidyltransferase with HDIG domain</fullName>
    </submittedName>
</protein>
<evidence type="ECO:0000259" key="1">
    <source>
        <dbReference type="PROSITE" id="PS51832"/>
    </source>
</evidence>
<dbReference type="InterPro" id="IPR037522">
    <property type="entry name" value="HD_GYP_dom"/>
</dbReference>
<dbReference type="PROSITE" id="PS51832">
    <property type="entry name" value="HD_GYP"/>
    <property type="match status" value="1"/>
</dbReference>
<evidence type="ECO:0000313" key="3">
    <source>
        <dbReference type="Proteomes" id="UP000295793"/>
    </source>
</evidence>
<proteinExistence type="predicted"/>
<dbReference type="Gene3D" id="1.10.3210.10">
    <property type="entry name" value="Hypothetical protein af1432"/>
    <property type="match status" value="2"/>
</dbReference>
<dbReference type="RefSeq" id="WP_132702290.1">
    <property type="nucleotide sequence ID" value="NZ_SLZR01000012.1"/>
</dbReference>
<evidence type="ECO:0000313" key="2">
    <source>
        <dbReference type="EMBL" id="TCS39762.1"/>
    </source>
</evidence>
<dbReference type="EMBL" id="SLZR01000012">
    <property type="protein sequence ID" value="TCS39762.1"/>
    <property type="molecule type" value="Genomic_DNA"/>
</dbReference>
<dbReference type="OrthoDB" id="9816273at2"/>
<dbReference type="InterPro" id="IPR006675">
    <property type="entry name" value="HDIG_dom"/>
</dbReference>
<keyword evidence="3" id="KW-1185">Reference proteome</keyword>
<dbReference type="NCBIfam" id="TIGR00277">
    <property type="entry name" value="HDIG"/>
    <property type="match status" value="1"/>
</dbReference>
<dbReference type="AlphaFoldDB" id="A0A4R3I2G1"/>